<dbReference type="SUPFAM" id="SSF117916">
    <property type="entry name" value="Fe-S cluster assembly (FSCA) domain-like"/>
    <property type="match status" value="1"/>
</dbReference>
<comment type="function">
    <text evidence="1">May be involved in the formation or repair of [Fe-S] clusters present in iron-sulfur proteins.</text>
</comment>
<dbReference type="OrthoDB" id="9798220at2"/>
<evidence type="ECO:0000313" key="4">
    <source>
        <dbReference type="Proteomes" id="UP000035763"/>
    </source>
</evidence>
<reference evidence="3 4" key="1">
    <citation type="journal article" date="2013" name="ISME J.">
        <title>A metabolic model for members of the genus Tetrasphaera involved in enhanced biological phosphorus removal.</title>
        <authorList>
            <person name="Kristiansen R."/>
            <person name="Nguyen H.T.T."/>
            <person name="Saunders A.M."/>
            <person name="Nielsen J.L."/>
            <person name="Wimmer R."/>
            <person name="Le V.Q."/>
            <person name="McIlroy S.J."/>
            <person name="Petrovski S."/>
            <person name="Seviour R.J."/>
            <person name="Calteau A."/>
            <person name="Nielsen K.L."/>
            <person name="Nielsen P.H."/>
        </authorList>
    </citation>
    <scope>NUCLEOTIDE SEQUENCE [LARGE SCALE GENOMIC DNA]</scope>
    <source>
        <strain evidence="3 4">Ben110</strain>
    </source>
</reference>
<dbReference type="GO" id="GO:0016226">
    <property type="term" value="P:iron-sulfur cluster assembly"/>
    <property type="evidence" value="ECO:0007669"/>
    <property type="project" value="InterPro"/>
</dbReference>
<protein>
    <submittedName>
        <fullName evidence="3">NifU-like protein</fullName>
    </submittedName>
</protein>
<dbReference type="AlphaFoldDB" id="W6K3J9"/>
<dbReference type="STRING" id="1193182.BN11_2660006"/>
<organism evidence="3 4">
    <name type="scientific">Nostocoides australiense Ben110</name>
    <dbReference type="NCBI Taxonomy" id="1193182"/>
    <lineage>
        <taxon>Bacteria</taxon>
        <taxon>Bacillati</taxon>
        <taxon>Actinomycetota</taxon>
        <taxon>Actinomycetes</taxon>
        <taxon>Micrococcales</taxon>
        <taxon>Intrasporangiaceae</taxon>
        <taxon>Nostocoides</taxon>
    </lineage>
</organism>
<dbReference type="InterPro" id="IPR034904">
    <property type="entry name" value="FSCA_dom_sf"/>
</dbReference>
<dbReference type="GO" id="GO:0051536">
    <property type="term" value="F:iron-sulfur cluster binding"/>
    <property type="evidence" value="ECO:0007669"/>
    <property type="project" value="InterPro"/>
</dbReference>
<dbReference type="Pfam" id="PF01106">
    <property type="entry name" value="NifU"/>
    <property type="match status" value="1"/>
</dbReference>
<name>W6K3J9_9MICO</name>
<dbReference type="Gene3D" id="3.30.300.130">
    <property type="entry name" value="Fe-S cluster assembly (FSCA)"/>
    <property type="match status" value="1"/>
</dbReference>
<dbReference type="EMBL" id="CAJA01000186">
    <property type="protein sequence ID" value="CCH73394.1"/>
    <property type="molecule type" value="Genomic_DNA"/>
</dbReference>
<dbReference type="Proteomes" id="UP000035763">
    <property type="component" value="Unassembled WGS sequence"/>
</dbReference>
<sequence>MRSALHSALEQPQAWRAGAAEVSVEEITAVLAGPAGDVVRAHGGAVWVAGVHAGVVDLELSGACDGCPASGLTISTTLAAAIRRAVPGVVDVRLIESRRPAFVSLGGLLRRGPQEPDA</sequence>
<evidence type="ECO:0000259" key="2">
    <source>
        <dbReference type="Pfam" id="PF01106"/>
    </source>
</evidence>
<evidence type="ECO:0000256" key="1">
    <source>
        <dbReference type="ARBA" id="ARBA00049958"/>
    </source>
</evidence>
<keyword evidence="4" id="KW-1185">Reference proteome</keyword>
<accession>W6K3J9</accession>
<evidence type="ECO:0000313" key="3">
    <source>
        <dbReference type="EMBL" id="CCH73394.1"/>
    </source>
</evidence>
<feature type="domain" description="NIF system FeS cluster assembly NifU C-terminal" evidence="2">
    <location>
        <begin position="39"/>
        <end position="92"/>
    </location>
</feature>
<dbReference type="InterPro" id="IPR001075">
    <property type="entry name" value="NIF_FeS_clus_asmbl_NifU_C"/>
</dbReference>
<dbReference type="GO" id="GO:0005506">
    <property type="term" value="F:iron ion binding"/>
    <property type="evidence" value="ECO:0007669"/>
    <property type="project" value="InterPro"/>
</dbReference>
<proteinExistence type="predicted"/>
<gene>
    <name evidence="3" type="ORF">BN11_2660006</name>
</gene>
<comment type="caution">
    <text evidence="3">The sequence shown here is derived from an EMBL/GenBank/DDBJ whole genome shotgun (WGS) entry which is preliminary data.</text>
</comment>